<dbReference type="AlphaFoldDB" id="A0A4R6QBB3"/>
<sequence length="320" mass="36542">MKIEQYISQLLYRYQCVTVPGFGAFLTENQSARIDENTNSFFPPSKLISFNPYIKNNDGLLANHLAQAEKISYEVAITIIQNEVTVWKEKIQEIGQFSIKNIGGFRLNSEKNIVFIPAEQINYLKESFGLSNYISPSVQRETLREVYKEQAEAIEEIVPIAITPERRNNKNWLKYAAVFLLTAGISGVVGFKLYENYENRIAQETLLVETNVQKKVNQKIQEATFFIENPLPSVTLTVPSSEEKQPYHVVAGAFRIENNAENAYKTLLRLGFKAKRLPPNKHGLHPVLYGSFSSYSEAHNAMKDIKKLDNKDAWLLIEEL</sequence>
<organism evidence="2 3">
    <name type="scientific">Flavobacterium dankookense</name>
    <dbReference type="NCBI Taxonomy" id="706186"/>
    <lineage>
        <taxon>Bacteria</taxon>
        <taxon>Pseudomonadati</taxon>
        <taxon>Bacteroidota</taxon>
        <taxon>Flavobacteriia</taxon>
        <taxon>Flavobacteriales</taxon>
        <taxon>Flavobacteriaceae</taxon>
        <taxon>Flavobacterium</taxon>
    </lineage>
</organism>
<dbReference type="EMBL" id="SNXR01000012">
    <property type="protein sequence ID" value="TDP59984.1"/>
    <property type="molecule type" value="Genomic_DNA"/>
</dbReference>
<feature type="domain" description="SPOR" evidence="1">
    <location>
        <begin position="241"/>
        <end position="318"/>
    </location>
</feature>
<dbReference type="Pfam" id="PF18174">
    <property type="entry name" value="HU-CCDC81_bac_1"/>
    <property type="match status" value="1"/>
</dbReference>
<dbReference type="RefSeq" id="WP_133532289.1">
    <property type="nucleotide sequence ID" value="NZ_SNXR01000012.1"/>
</dbReference>
<dbReference type="InterPro" id="IPR040495">
    <property type="entry name" value="HU-CCDC81_bac_1"/>
</dbReference>
<dbReference type="GO" id="GO:0042834">
    <property type="term" value="F:peptidoglycan binding"/>
    <property type="evidence" value="ECO:0007669"/>
    <property type="project" value="InterPro"/>
</dbReference>
<evidence type="ECO:0000313" key="2">
    <source>
        <dbReference type="EMBL" id="TDP59984.1"/>
    </source>
</evidence>
<dbReference type="OrthoDB" id="653949at2"/>
<gene>
    <name evidence="2" type="ORF">BC748_0955</name>
</gene>
<keyword evidence="3" id="KW-1185">Reference proteome</keyword>
<reference evidence="2 3" key="1">
    <citation type="submission" date="2019-03" db="EMBL/GenBank/DDBJ databases">
        <title>Genomic Encyclopedia of Archaeal and Bacterial Type Strains, Phase II (KMG-II): from individual species to whole genera.</title>
        <authorList>
            <person name="Goeker M."/>
        </authorList>
    </citation>
    <scope>NUCLEOTIDE SEQUENCE [LARGE SCALE GENOMIC DNA]</scope>
    <source>
        <strain evidence="2 3">DSM 25687</strain>
    </source>
</reference>
<dbReference type="PROSITE" id="PS51724">
    <property type="entry name" value="SPOR"/>
    <property type="match status" value="1"/>
</dbReference>
<dbReference type="Gene3D" id="3.30.70.1070">
    <property type="entry name" value="Sporulation related repeat"/>
    <property type="match status" value="1"/>
</dbReference>
<dbReference type="InterPro" id="IPR007730">
    <property type="entry name" value="SPOR-like_dom"/>
</dbReference>
<dbReference type="InterPro" id="IPR036680">
    <property type="entry name" value="SPOR-like_sf"/>
</dbReference>
<comment type="caution">
    <text evidence="2">The sequence shown here is derived from an EMBL/GenBank/DDBJ whole genome shotgun (WGS) entry which is preliminary data.</text>
</comment>
<evidence type="ECO:0000313" key="3">
    <source>
        <dbReference type="Proteomes" id="UP000295260"/>
    </source>
</evidence>
<proteinExistence type="predicted"/>
<evidence type="ECO:0000259" key="1">
    <source>
        <dbReference type="PROSITE" id="PS51724"/>
    </source>
</evidence>
<dbReference type="Pfam" id="PF18175">
    <property type="entry name" value="HU-CCDC81_bac_2"/>
    <property type="match status" value="1"/>
</dbReference>
<protein>
    <submittedName>
        <fullName evidence="2">Sporulation related protein</fullName>
    </submittedName>
</protein>
<name>A0A4R6QBB3_9FLAO</name>
<dbReference type="SUPFAM" id="SSF110997">
    <property type="entry name" value="Sporulation related repeat"/>
    <property type="match status" value="1"/>
</dbReference>
<dbReference type="InterPro" id="IPR041268">
    <property type="entry name" value="HU-CCDC81_bac_2"/>
</dbReference>
<dbReference type="Pfam" id="PF05036">
    <property type="entry name" value="SPOR"/>
    <property type="match status" value="1"/>
</dbReference>
<accession>A0A4R6QBB3</accession>
<dbReference type="Proteomes" id="UP000295260">
    <property type="component" value="Unassembled WGS sequence"/>
</dbReference>